<dbReference type="RefSeq" id="XP_028479200.1">
    <property type="nucleotide sequence ID" value="XM_028620228.1"/>
</dbReference>
<comment type="subcellular location">
    <subcellularLocation>
        <location evidence="1">Cytoplasm</location>
    </subcellularLocation>
</comment>
<feature type="region of interest" description="Disordered" evidence="6">
    <location>
        <begin position="1032"/>
        <end position="1051"/>
    </location>
</feature>
<feature type="region of interest" description="Disordered" evidence="6">
    <location>
        <begin position="1140"/>
        <end position="1268"/>
    </location>
</feature>
<dbReference type="GO" id="GO:0000932">
    <property type="term" value="C:P-body"/>
    <property type="evidence" value="ECO:0007669"/>
    <property type="project" value="TreeGrafter"/>
</dbReference>
<feature type="compositionally biased region" description="Basic residues" evidence="6">
    <location>
        <begin position="1140"/>
        <end position="1153"/>
    </location>
</feature>
<gene>
    <name evidence="7" type="ORF">EHS24_004665</name>
</gene>
<protein>
    <submittedName>
        <fullName evidence="7">Uncharacterized protein</fullName>
    </submittedName>
</protein>
<dbReference type="PANTHER" id="PTHR15598:SF5">
    <property type="entry name" value="ENHANCER OF MRNA-DECAPPING PROTEIN 4"/>
    <property type="match status" value="1"/>
</dbReference>
<feature type="compositionally biased region" description="Polar residues" evidence="6">
    <location>
        <begin position="29"/>
        <end position="43"/>
    </location>
</feature>
<proteinExistence type="predicted"/>
<dbReference type="STRING" id="105984.A0A427Y5P8"/>
<accession>A0A427Y5P8</accession>
<keyword evidence="4" id="KW-0677">Repeat</keyword>
<keyword evidence="2" id="KW-0963">Cytoplasm</keyword>
<evidence type="ECO:0000256" key="4">
    <source>
        <dbReference type="ARBA" id="ARBA00022737"/>
    </source>
</evidence>
<reference evidence="7 8" key="1">
    <citation type="submission" date="2018-11" db="EMBL/GenBank/DDBJ databases">
        <title>Genome sequence of Apiotrichum porosum DSM 27194.</title>
        <authorList>
            <person name="Aliyu H."/>
            <person name="Gorte O."/>
            <person name="Ochsenreither K."/>
        </authorList>
    </citation>
    <scope>NUCLEOTIDE SEQUENCE [LARGE SCALE GENOMIC DNA]</scope>
    <source>
        <strain evidence="7 8">DSM 27194</strain>
    </source>
</reference>
<keyword evidence="3" id="KW-0853">WD repeat</keyword>
<dbReference type="PANTHER" id="PTHR15598">
    <property type="entry name" value="ENHANCER OF MRNA-DECAPPING PROTEIN 4"/>
    <property type="match status" value="1"/>
</dbReference>
<keyword evidence="5" id="KW-0175">Coiled coil</keyword>
<dbReference type="Proteomes" id="UP000279236">
    <property type="component" value="Unassembled WGS sequence"/>
</dbReference>
<name>A0A427Y5P8_9TREE</name>
<evidence type="ECO:0000256" key="5">
    <source>
        <dbReference type="SAM" id="Coils"/>
    </source>
</evidence>
<evidence type="ECO:0000256" key="3">
    <source>
        <dbReference type="ARBA" id="ARBA00022574"/>
    </source>
</evidence>
<evidence type="ECO:0000313" key="7">
    <source>
        <dbReference type="EMBL" id="RSH86415.1"/>
    </source>
</evidence>
<dbReference type="OrthoDB" id="21128at2759"/>
<feature type="region of interest" description="Disordered" evidence="6">
    <location>
        <begin position="115"/>
        <end position="143"/>
    </location>
</feature>
<dbReference type="AlphaFoldDB" id="A0A427Y5P8"/>
<keyword evidence="8" id="KW-1185">Reference proteome</keyword>
<evidence type="ECO:0000256" key="2">
    <source>
        <dbReference type="ARBA" id="ARBA00022490"/>
    </source>
</evidence>
<comment type="caution">
    <text evidence="7">The sequence shown here is derived from an EMBL/GenBank/DDBJ whole genome shotgun (WGS) entry which is preliminary data.</text>
</comment>
<evidence type="ECO:0000256" key="6">
    <source>
        <dbReference type="SAM" id="MobiDB-lite"/>
    </source>
</evidence>
<dbReference type="EMBL" id="RSCE01000002">
    <property type="protein sequence ID" value="RSH86415.1"/>
    <property type="molecule type" value="Genomic_DNA"/>
</dbReference>
<feature type="compositionally biased region" description="Low complexity" evidence="6">
    <location>
        <begin position="68"/>
        <end position="79"/>
    </location>
</feature>
<dbReference type="InterPro" id="IPR045152">
    <property type="entry name" value="EDC4-like"/>
</dbReference>
<feature type="compositionally biased region" description="Polar residues" evidence="6">
    <location>
        <begin position="119"/>
        <end position="136"/>
    </location>
</feature>
<feature type="coiled-coil region" evidence="5">
    <location>
        <begin position="1005"/>
        <end position="1032"/>
    </location>
</feature>
<dbReference type="GO" id="GO:0031087">
    <property type="term" value="P:deadenylation-independent decapping of nuclear-transcribed mRNA"/>
    <property type="evidence" value="ECO:0007669"/>
    <property type="project" value="InterPro"/>
</dbReference>
<organism evidence="7 8">
    <name type="scientific">Apiotrichum porosum</name>
    <dbReference type="NCBI Taxonomy" id="105984"/>
    <lineage>
        <taxon>Eukaryota</taxon>
        <taxon>Fungi</taxon>
        <taxon>Dikarya</taxon>
        <taxon>Basidiomycota</taxon>
        <taxon>Agaricomycotina</taxon>
        <taxon>Tremellomycetes</taxon>
        <taxon>Trichosporonales</taxon>
        <taxon>Trichosporonaceae</taxon>
        <taxon>Apiotrichum</taxon>
    </lineage>
</organism>
<sequence>MDNPLLAMLKQAATGPPPAVVSPPAQGIAPTSSTSPGPSNLQPVSLDDLFKSISQPASRSMPGPSGLPAPQQQQVVTPPTAAPVPVAVASSSSPGVAAGTGPQHQAKLLGMLSLGKASPASSTDSRPPSGVPSNGSREMDRKSSLLNVLKSPLAAPPPALAEPVITHPVELPASIVSPPPLLSPANSHFTPVPIPPSAAAPIPLVPAAASSPAPPKSMFDFVSPFDAFAPPKTRSNAGSVSAVNSSVGHTAPTSPVKAPSTISPAPVSAVYSPPPALSPALVSPPVVTPPAVAQLDQVRSRSPANKQVQASVASPAATPTAATPNTKGKNDLGLPWLVGKVAKNAVGSGPKSLAPGSITIDLSKPNVDALINAPGTVQVTPMTIMKAENIGFHRGRTVASTKGWVAYTLSRGRVRLIERNSGARTVLQLEATGPILDIAATAGGLAVVASDGSVAVFTVPTSWERDDPTCPLIFYLGPIDDDSVPETLGDVNHVEWVRRPGTNGDSLAIGGTEGVIIVRPADYAEQPSVDAREIMTANKVLKTNGPLVSFCLNSTHQAIGLLSTSSHFCLYSVLNLNRVWNRQLPSNAHSLPPSSVHFCEANILVGRANDTHFDLVQITIELAILSSIQFVAPKPSPAALDFAHAEYDTERSTLIVVPFARGSAFTFRYALKGQAPLRYLHADTSGVTAFDSMAELPLDSVLSFVAGANTDGDVELFYSTPTGISQASIDKDVFGGAVTPVKPAPAVPEPKVKNEKKKDKKDRAAPAPVAAPVAAPVTAPVAAPVPAPAPASPVTPVVATVAAVSVVEVDEGTATPPPVVAAAAAPAAAGISSDEFTKALKKTEDKLSNLIKQTVSNELKTLASRLDADKNLVASVNSSIGEHLKQHLPAIVSDEFKRVPIQAEVRSAVSAHAPAAIEQSLQGVSRDIERAIAPVVPRTIATVVQPAVEHAVHDAVQTILVPALSQATTRVYDQLVSDLKSEMLHIRKDVNADQGDALKATNAMIHSMANSVSELQQQVSALSKQLAKFQAAAPAPTSSRDTSAAPPASFVSAPAPPAPIAPIGTHPALSLLSPPVQAAPAPALVAPALPPNLEDTFLTALQRQTTGATLQLVHDNAPRTDQILPLPPIQEPALAGRAHCARAPRGPRARRGPAARAHLPDGGHVGAPRRGAHRRARPEHCRIPPARGARRHGRAAAGGEQPVPHARPHEPGARRRAPRHARGHQLEARLRHQPSRKSVVQYAPSHHGRPLYSGRHAQSGKSKEGARG</sequence>
<evidence type="ECO:0000313" key="8">
    <source>
        <dbReference type="Proteomes" id="UP000279236"/>
    </source>
</evidence>
<feature type="compositionally biased region" description="Basic residues" evidence="6">
    <location>
        <begin position="1214"/>
        <end position="1223"/>
    </location>
</feature>
<dbReference type="SUPFAM" id="SSF69322">
    <property type="entry name" value="Tricorn protease domain 2"/>
    <property type="match status" value="1"/>
</dbReference>
<dbReference type="GeneID" id="39589208"/>
<evidence type="ECO:0000256" key="1">
    <source>
        <dbReference type="ARBA" id="ARBA00004496"/>
    </source>
</evidence>
<feature type="compositionally biased region" description="Basic and acidic residues" evidence="6">
    <location>
        <begin position="750"/>
        <end position="764"/>
    </location>
</feature>
<feature type="compositionally biased region" description="Low complexity" evidence="6">
    <location>
        <begin position="307"/>
        <end position="324"/>
    </location>
</feature>
<feature type="region of interest" description="Disordered" evidence="6">
    <location>
        <begin position="1"/>
        <end position="79"/>
    </location>
</feature>
<feature type="region of interest" description="Disordered" evidence="6">
    <location>
        <begin position="740"/>
        <end position="769"/>
    </location>
</feature>
<feature type="region of interest" description="Disordered" evidence="6">
    <location>
        <begin position="296"/>
        <end position="330"/>
    </location>
</feature>